<evidence type="ECO:0000256" key="1">
    <source>
        <dbReference type="RuleBase" id="RU003767"/>
    </source>
</evidence>
<keyword evidence="1" id="KW-0158">Chromosome</keyword>
<dbReference type="GO" id="GO:0005634">
    <property type="term" value="C:nucleus"/>
    <property type="evidence" value="ECO:0007669"/>
    <property type="project" value="UniProtKB-SubCell"/>
</dbReference>
<name>A0A540MAR2_MALBA</name>
<dbReference type="GO" id="GO:0030527">
    <property type="term" value="F:structural constituent of chromatin"/>
    <property type="evidence" value="ECO:0007669"/>
    <property type="project" value="InterPro"/>
</dbReference>
<keyword evidence="1" id="KW-0238">DNA-binding</keyword>
<dbReference type="PANTHER" id="PTHR23430">
    <property type="entry name" value="HISTONE H2A"/>
    <property type="match status" value="1"/>
</dbReference>
<keyword evidence="1" id="KW-0539">Nucleus</keyword>
<dbReference type="GO" id="GO:0000786">
    <property type="term" value="C:nucleosome"/>
    <property type="evidence" value="ECO:0007669"/>
    <property type="project" value="UniProtKB-KW"/>
</dbReference>
<dbReference type="InterPro" id="IPR009072">
    <property type="entry name" value="Histone-fold"/>
</dbReference>
<organism evidence="3 4">
    <name type="scientific">Malus baccata</name>
    <name type="common">Siberian crab apple</name>
    <name type="synonym">Pyrus baccata</name>
    <dbReference type="NCBI Taxonomy" id="106549"/>
    <lineage>
        <taxon>Eukaryota</taxon>
        <taxon>Viridiplantae</taxon>
        <taxon>Streptophyta</taxon>
        <taxon>Embryophyta</taxon>
        <taxon>Tracheophyta</taxon>
        <taxon>Spermatophyta</taxon>
        <taxon>Magnoliopsida</taxon>
        <taxon>eudicotyledons</taxon>
        <taxon>Gunneridae</taxon>
        <taxon>Pentapetalae</taxon>
        <taxon>rosids</taxon>
        <taxon>fabids</taxon>
        <taxon>Rosales</taxon>
        <taxon>Rosaceae</taxon>
        <taxon>Amygdaloideae</taxon>
        <taxon>Maleae</taxon>
        <taxon>Malus</taxon>
    </lineage>
</organism>
<sequence>MEATKATKDADGRRGGDRKKSVSKSVKVGLQFPVGCIARFLEKGHYAQRIGTGAPIYLAAVLKYLTAKVISQSTFLRSKHIPFIYIFNFW</sequence>
<dbReference type="SUPFAM" id="SSF47113">
    <property type="entry name" value="Histone-fold"/>
    <property type="match status" value="1"/>
</dbReference>
<dbReference type="EMBL" id="VIEB01000310">
    <property type="protein sequence ID" value="TQD95569.1"/>
    <property type="molecule type" value="Genomic_DNA"/>
</dbReference>
<proteinExistence type="inferred from homology"/>
<reference evidence="3 4" key="1">
    <citation type="journal article" date="2019" name="G3 (Bethesda)">
        <title>Sequencing of a Wild Apple (Malus baccata) Genome Unravels the Differences Between Cultivated and Wild Apple Species Regarding Disease Resistance and Cold Tolerance.</title>
        <authorList>
            <person name="Chen X."/>
        </authorList>
    </citation>
    <scope>NUCLEOTIDE SEQUENCE [LARGE SCALE GENOMIC DNA]</scope>
    <source>
        <strain evidence="4">cv. Shandingzi</strain>
        <tissue evidence="3">Leaves</tissue>
    </source>
</reference>
<evidence type="ECO:0000313" key="3">
    <source>
        <dbReference type="EMBL" id="TQD95569.1"/>
    </source>
</evidence>
<comment type="subcellular location">
    <subcellularLocation>
        <location evidence="1">Nucleus</location>
    </subcellularLocation>
</comment>
<feature type="region of interest" description="Disordered" evidence="2">
    <location>
        <begin position="1"/>
        <end position="25"/>
    </location>
</feature>
<comment type="caution">
    <text evidence="3">The sequence shown here is derived from an EMBL/GenBank/DDBJ whole genome shotgun (WGS) entry which is preliminary data.</text>
</comment>
<dbReference type="SMART" id="SM00414">
    <property type="entry name" value="H2A"/>
    <property type="match status" value="1"/>
</dbReference>
<keyword evidence="4" id="KW-1185">Reference proteome</keyword>
<dbReference type="InterPro" id="IPR002119">
    <property type="entry name" value="Histone_H2A"/>
</dbReference>
<gene>
    <name evidence="3" type="ORF">C1H46_018808</name>
</gene>
<dbReference type="PRINTS" id="PR00620">
    <property type="entry name" value="HISTONEH2A"/>
</dbReference>
<comment type="subunit">
    <text evidence="1">The nucleosome is a histone octamer containing two molecules each of H2A, H2B, H3 and H4 assembled in one H3-H4 heterotetramer and two H2A-H2B heterodimers. The octamer wraps approximately 147 bp of DNA.</text>
</comment>
<dbReference type="GO" id="GO:0046982">
    <property type="term" value="F:protein heterodimerization activity"/>
    <property type="evidence" value="ECO:0007669"/>
    <property type="project" value="InterPro"/>
</dbReference>
<dbReference type="Proteomes" id="UP000315295">
    <property type="component" value="Unassembled WGS sequence"/>
</dbReference>
<dbReference type="Gene3D" id="1.10.20.10">
    <property type="entry name" value="Histone, subunit A"/>
    <property type="match status" value="1"/>
</dbReference>
<comment type="similarity">
    <text evidence="1">Belongs to the histone H2A family.</text>
</comment>
<dbReference type="GO" id="GO:0003677">
    <property type="term" value="F:DNA binding"/>
    <property type="evidence" value="ECO:0007669"/>
    <property type="project" value="UniProtKB-KW"/>
</dbReference>
<dbReference type="STRING" id="106549.A0A540MAR2"/>
<evidence type="ECO:0000256" key="2">
    <source>
        <dbReference type="SAM" id="MobiDB-lite"/>
    </source>
</evidence>
<keyword evidence="1" id="KW-0544">Nucleosome core</keyword>
<accession>A0A540MAR2</accession>
<evidence type="ECO:0000313" key="4">
    <source>
        <dbReference type="Proteomes" id="UP000315295"/>
    </source>
</evidence>
<dbReference type="AlphaFoldDB" id="A0A540MAR2"/>
<protein>
    <recommendedName>
        <fullName evidence="1">Histone H2A</fullName>
    </recommendedName>
</protein>
<feature type="compositionally biased region" description="Basic and acidic residues" evidence="2">
    <location>
        <begin position="1"/>
        <end position="20"/>
    </location>
</feature>